<feature type="signal peptide" evidence="3">
    <location>
        <begin position="1"/>
        <end position="26"/>
    </location>
</feature>
<dbReference type="Gene3D" id="2.130.10.80">
    <property type="entry name" value="Galactose oxidase/kelch, beta-propeller"/>
    <property type="match status" value="2"/>
</dbReference>
<dbReference type="Proteomes" id="UP000663838">
    <property type="component" value="Unassembled WGS sequence"/>
</dbReference>
<dbReference type="AlphaFoldDB" id="A0A821P3C7"/>
<dbReference type="InterPro" id="IPR006652">
    <property type="entry name" value="Kelch_1"/>
</dbReference>
<dbReference type="PANTHER" id="PTHR46260">
    <property type="entry name" value="RING-TYPE DOMAIN-CONTAINING PROTEIN"/>
    <property type="match status" value="1"/>
</dbReference>
<keyword evidence="2" id="KW-0677">Repeat</keyword>
<dbReference type="EMBL" id="CAJNYV010006149">
    <property type="protein sequence ID" value="CAF3805339.1"/>
    <property type="molecule type" value="Genomic_DNA"/>
</dbReference>
<sequence length="456" mass="48859">MKQWVVHILITLNILNIMTNHGKVKAQSSDCRCHPTPYFESGATPCSTNPSCKCLWMTLTEQGICADTAISCSSLLACTNNGKACSPPNTVCVNNTRCSGPVCYPLARASSERCPLSQTDAIYPIPRVSNINTISGFYAHGSSLLSNGDLLIDGGSSAAVLTHVYNPSTGLWKRTGNLLVARAYHTLTLLRNDKVLIAGGKGADSIPNSVELYDAYTGLCTMTGSMKEARDTHTASVLPNGQVLVVGGNNTITSVNTAEIFNPLSEEWTTINNMSVNRTLHTASILANGNVLVAGGETLNGPLSSAEVYDFTTGHWSKTSDMNVPRSRHTATVLNDGRVLIVGGRLSKSYYTSTTEIYDPYTNLWSKTGNMTIPRQRHTASLLMSGNVLVLGGISNSVYVNTAEVYDPVSDVWSTTSNINNERGYHTTTVLPDGDVLVVGGLSNGGFPLWNSELYS</sequence>
<comment type="caution">
    <text evidence="5">The sequence shown here is derived from an EMBL/GenBank/DDBJ whole genome shotgun (WGS) entry which is preliminary data.</text>
</comment>
<gene>
    <name evidence="4" type="ORF">KIK155_LOCUS32676</name>
    <name evidence="5" type="ORF">TOA249_LOCUS22965</name>
</gene>
<dbReference type="Pfam" id="PF01344">
    <property type="entry name" value="Kelch_1"/>
    <property type="match status" value="1"/>
</dbReference>
<dbReference type="InterPro" id="IPR015915">
    <property type="entry name" value="Kelch-typ_b-propeller"/>
</dbReference>
<dbReference type="InterPro" id="IPR037293">
    <property type="entry name" value="Gal_Oxidase_central_sf"/>
</dbReference>
<keyword evidence="3" id="KW-0732">Signal</keyword>
<dbReference type="Pfam" id="PF24681">
    <property type="entry name" value="Kelch_KLHDC2_KLHL20_DRC7"/>
    <property type="match status" value="1"/>
</dbReference>
<accession>A0A821P3C7</accession>
<dbReference type="Proteomes" id="UP000663865">
    <property type="component" value="Unassembled WGS sequence"/>
</dbReference>
<protein>
    <submittedName>
        <fullName evidence="5">Uncharacterized protein</fullName>
    </submittedName>
</protein>
<evidence type="ECO:0000256" key="3">
    <source>
        <dbReference type="SAM" id="SignalP"/>
    </source>
</evidence>
<dbReference type="InterPro" id="IPR051746">
    <property type="entry name" value="Kelch_domain_containing_8"/>
</dbReference>
<dbReference type="PANTHER" id="PTHR46260:SF3">
    <property type="entry name" value="RING-TYPE DOMAIN-CONTAINING PROTEIN"/>
    <property type="match status" value="1"/>
</dbReference>
<evidence type="ECO:0000313" key="5">
    <source>
        <dbReference type="EMBL" id="CAF4794691.1"/>
    </source>
</evidence>
<reference evidence="5" key="1">
    <citation type="submission" date="2021-02" db="EMBL/GenBank/DDBJ databases">
        <authorList>
            <person name="Nowell W R."/>
        </authorList>
    </citation>
    <scope>NUCLEOTIDE SEQUENCE</scope>
</reference>
<organism evidence="5 6">
    <name type="scientific">Rotaria socialis</name>
    <dbReference type="NCBI Taxonomy" id="392032"/>
    <lineage>
        <taxon>Eukaryota</taxon>
        <taxon>Metazoa</taxon>
        <taxon>Spiralia</taxon>
        <taxon>Gnathifera</taxon>
        <taxon>Rotifera</taxon>
        <taxon>Eurotatoria</taxon>
        <taxon>Bdelloidea</taxon>
        <taxon>Philodinida</taxon>
        <taxon>Philodinidae</taxon>
        <taxon>Rotaria</taxon>
    </lineage>
</organism>
<proteinExistence type="predicted"/>
<evidence type="ECO:0000256" key="2">
    <source>
        <dbReference type="ARBA" id="ARBA00022737"/>
    </source>
</evidence>
<evidence type="ECO:0000313" key="6">
    <source>
        <dbReference type="Proteomes" id="UP000663838"/>
    </source>
</evidence>
<evidence type="ECO:0000256" key="1">
    <source>
        <dbReference type="ARBA" id="ARBA00022441"/>
    </source>
</evidence>
<feature type="chain" id="PRO_5036238276" evidence="3">
    <location>
        <begin position="27"/>
        <end position="456"/>
    </location>
</feature>
<name>A0A821P3C7_9BILA</name>
<dbReference type="Gene3D" id="2.120.10.80">
    <property type="entry name" value="Kelch-type beta propeller"/>
    <property type="match status" value="1"/>
</dbReference>
<dbReference type="EMBL" id="CAJOBS010002148">
    <property type="protein sequence ID" value="CAF4794691.1"/>
    <property type="molecule type" value="Genomic_DNA"/>
</dbReference>
<dbReference type="SMART" id="SM00612">
    <property type="entry name" value="Kelch"/>
    <property type="match status" value="6"/>
</dbReference>
<dbReference type="SUPFAM" id="SSF117281">
    <property type="entry name" value="Kelch motif"/>
    <property type="match status" value="1"/>
</dbReference>
<keyword evidence="1" id="KW-0880">Kelch repeat</keyword>
<evidence type="ECO:0000313" key="4">
    <source>
        <dbReference type="EMBL" id="CAF3805339.1"/>
    </source>
</evidence>